<name>A0A0L8G147_OCTBM</name>
<sequence>YAFRTSKSEFISDKSQIISFTQRSINIRFSTVEQKRQEIFVYNETSIDSLLILPKLSLYLFATFRPDYFNESEIKFPTDTDKTLHSYSKETFLRSSEPSIFSEMSQTKLISVKQEHSTQVIKSETPFLIEETYIDIGFKNVTGKWVMIKLDATTKDETSLIIIQEKTSIIPIAYTESQVTESVILQFGQVTDSIITLKIKPEITQGIKLHSIKRPFEPTMKSTLLMWSTKEEVEHVDILGTTTKSPIYVKENTSIISMDSDSINVILYPVEDSTKVPSIASTSSSIFGNITKTYEIENVTHTSKFPLLKLSLKDDILNKYSTKSTEISREITSEMKSLYSMFYLKQSISEEMYLTNETLVLSTFTPVFTTIIPSVKLFSSKERLFIEKLTLTYSPYTILERFTSFTHSVVSGTTASVNHTVIPITNMSSHSIFPSITIPVNQSIYSITTILFNYSIPPMMNASVINYSIFPVTSVSSNYSIFLPTVIPFIYSAFPHSKTSFDYSNASLITTSATHSISLSITVLFDHSTSITDTYFNHTILPKSIVTFNHSTIPVTSIFLNRKTRLIKLSIIPTRAMLFKQSTSFPLLDISFVQSFFTKKHVLYNHSMFPETTVLFNHSKISITDLSFNHSIIPITTMSINHSIPPVFFNYNIISTSLMFSQSFVMGSMSPIVLVSKQSMIHVDSKNITTVAWISDAKDYTILSNRTEWNNLTGMAQVKRRMPGTLVSPVNISTYMVRILPSYLESSPVSIILRKNTSFYLSNTITITKDEHKFTHFILKYTKMTTDTRIDGLSTQSLTFFDVSHGYISPYSRPFFKSTDERSQHAYSIYTDETNPVTISLIQFASVLMNTTNELTIHEIETYKTFPFEYFPMLITRVKAIVDESRTSRSLIVVERTEYPTMHPTVTFRHHIERTNIDKVVRMRKFVDTSLISPKFTTEGKLTYDYSYITVTLPFTVETDESKVFYYKYKIEPCTKIHLLPKSDLFISQEKQKLNATSSVIFSEYLISITNDSFIEHTSLTRHDKMSTDTIALVNKQTLQEGTQKSLTSFELLDFQNLSFPKEIYLQIPVKTSRFTDFHLMQYTVTLPFYETTSNIPKLISSDDIKDFTKIPDIKFSKYFISEINASQLIQTSFYSINETKKLFPQRTLSKYLSSKEVSHVYAPFQSEVTVKMYMTDLGSSEVTEKMYITDLESSEVTEKIITKPIFFSHFVYTISNKTYKIQKS</sequence>
<protein>
    <submittedName>
        <fullName evidence="1">Uncharacterized protein</fullName>
    </submittedName>
</protein>
<feature type="non-terminal residue" evidence="1">
    <location>
        <position position="1"/>
    </location>
</feature>
<proteinExistence type="predicted"/>
<feature type="non-terminal residue" evidence="1">
    <location>
        <position position="1225"/>
    </location>
</feature>
<reference evidence="1" key="1">
    <citation type="submission" date="2015-07" db="EMBL/GenBank/DDBJ databases">
        <title>MeaNS - Measles Nucleotide Surveillance Program.</title>
        <authorList>
            <person name="Tran T."/>
            <person name="Druce J."/>
        </authorList>
    </citation>
    <scope>NUCLEOTIDE SEQUENCE</scope>
    <source>
        <strain evidence="1">UCB-OBI-ISO-001</strain>
        <tissue evidence="1">Gonad</tissue>
    </source>
</reference>
<evidence type="ECO:0000313" key="1">
    <source>
        <dbReference type="EMBL" id="KOF70315.1"/>
    </source>
</evidence>
<dbReference type="AlphaFoldDB" id="A0A0L8G147"/>
<dbReference type="EMBL" id="KQ424877">
    <property type="protein sequence ID" value="KOF70315.1"/>
    <property type="molecule type" value="Genomic_DNA"/>
</dbReference>
<organism evidence="1">
    <name type="scientific">Octopus bimaculoides</name>
    <name type="common">California two-spotted octopus</name>
    <dbReference type="NCBI Taxonomy" id="37653"/>
    <lineage>
        <taxon>Eukaryota</taxon>
        <taxon>Metazoa</taxon>
        <taxon>Spiralia</taxon>
        <taxon>Lophotrochozoa</taxon>
        <taxon>Mollusca</taxon>
        <taxon>Cephalopoda</taxon>
        <taxon>Coleoidea</taxon>
        <taxon>Octopodiformes</taxon>
        <taxon>Octopoda</taxon>
        <taxon>Incirrata</taxon>
        <taxon>Octopodidae</taxon>
        <taxon>Octopus</taxon>
    </lineage>
</organism>
<accession>A0A0L8G147</accession>
<gene>
    <name evidence="1" type="ORF">OCBIM_22003078mg</name>
</gene>